<dbReference type="GO" id="GO:0004725">
    <property type="term" value="F:protein tyrosine phosphatase activity"/>
    <property type="evidence" value="ECO:0007669"/>
    <property type="project" value="UniProtKB-EC"/>
</dbReference>
<evidence type="ECO:0000256" key="2">
    <source>
        <dbReference type="ARBA" id="ARBA00013064"/>
    </source>
</evidence>
<dbReference type="SMART" id="SM00226">
    <property type="entry name" value="LMWPc"/>
    <property type="match status" value="1"/>
</dbReference>
<dbReference type="InterPro" id="IPR023485">
    <property type="entry name" value="Ptyr_pPase"/>
</dbReference>
<evidence type="ECO:0000256" key="3">
    <source>
        <dbReference type="ARBA" id="ARBA00022801"/>
    </source>
</evidence>
<feature type="domain" description="Phosphotyrosine protein phosphatase I" evidence="6">
    <location>
        <begin position="45"/>
        <end position="184"/>
    </location>
</feature>
<evidence type="ECO:0000259" key="6">
    <source>
        <dbReference type="SMART" id="SM00226"/>
    </source>
</evidence>
<feature type="active site" evidence="5">
    <location>
        <position position="57"/>
    </location>
</feature>
<dbReference type="InterPro" id="IPR036196">
    <property type="entry name" value="Ptyr_pPase_sf"/>
</dbReference>
<dbReference type="Pfam" id="PF01451">
    <property type="entry name" value="LMWPc"/>
    <property type="match status" value="1"/>
</dbReference>
<evidence type="ECO:0000256" key="5">
    <source>
        <dbReference type="PIRSR" id="PIRSR617867-1"/>
    </source>
</evidence>
<feature type="active site" description="Nucleophile" evidence="5">
    <location>
        <position position="51"/>
    </location>
</feature>
<accession>A0A6I3XC76</accession>
<dbReference type="EMBL" id="WNWM01000002">
    <property type="protein sequence ID" value="MUI13306.1"/>
    <property type="molecule type" value="Genomic_DNA"/>
</dbReference>
<comment type="similarity">
    <text evidence="1">Belongs to the low molecular weight phosphotyrosine protein phosphatase family.</text>
</comment>
<evidence type="ECO:0000256" key="1">
    <source>
        <dbReference type="ARBA" id="ARBA00011063"/>
    </source>
</evidence>
<feature type="active site" description="Proton donor" evidence="5">
    <location>
        <position position="158"/>
    </location>
</feature>
<evidence type="ECO:0000313" key="7">
    <source>
        <dbReference type="EMBL" id="MUI13306.1"/>
    </source>
</evidence>
<dbReference type="AlphaFoldDB" id="A0A6I3XC76"/>
<keyword evidence="8" id="KW-1185">Reference proteome</keyword>
<dbReference type="EC" id="3.1.3.48" evidence="2"/>
<dbReference type="InterPro" id="IPR050438">
    <property type="entry name" value="LMW_PTPase"/>
</dbReference>
<dbReference type="Proteomes" id="UP000431684">
    <property type="component" value="Unassembled WGS sequence"/>
</dbReference>
<protein>
    <recommendedName>
        <fullName evidence="2">protein-tyrosine-phosphatase</fullName>
        <ecNumber evidence="2">3.1.3.48</ecNumber>
    </recommendedName>
</protein>
<evidence type="ECO:0000256" key="4">
    <source>
        <dbReference type="ARBA" id="ARBA00022912"/>
    </source>
</evidence>
<dbReference type="PANTHER" id="PTHR11717:SF7">
    <property type="entry name" value="LOW MOLECULAR WEIGHT PHOSPHOTYROSINE PROTEIN PHOSPHATASE"/>
    <property type="match status" value="1"/>
</dbReference>
<dbReference type="PANTHER" id="PTHR11717">
    <property type="entry name" value="LOW MOLECULAR WEIGHT PROTEIN TYROSINE PHOSPHATASE"/>
    <property type="match status" value="1"/>
</dbReference>
<dbReference type="InterPro" id="IPR017867">
    <property type="entry name" value="Tyr_phospatase_low_mol_wt"/>
</dbReference>
<reference evidence="7 8" key="1">
    <citation type="submission" date="2019-11" db="EMBL/GenBank/DDBJ databases">
        <title>Draft Genome Sequences of Six Type Strains of the Genus Massilia.</title>
        <authorList>
            <person name="Miess H."/>
            <person name="Frediansyah A."/>
            <person name="Goeker M."/>
            <person name="Gross H."/>
        </authorList>
    </citation>
    <scope>NUCLEOTIDE SEQUENCE [LARGE SCALE GENOMIC DNA]</scope>
    <source>
        <strain evidence="7 8">DSM 17513</strain>
    </source>
</reference>
<name>A0A6I3XC76_9BURK</name>
<dbReference type="OrthoDB" id="9784339at2"/>
<keyword evidence="4" id="KW-0904">Protein phosphatase</keyword>
<proteinExistence type="inferred from homology"/>
<gene>
    <name evidence="7" type="ORF">GJV26_12660</name>
</gene>
<organism evidence="7 8">
    <name type="scientific">Pseudoduganella dura</name>
    <dbReference type="NCBI Taxonomy" id="321982"/>
    <lineage>
        <taxon>Bacteria</taxon>
        <taxon>Pseudomonadati</taxon>
        <taxon>Pseudomonadota</taxon>
        <taxon>Betaproteobacteria</taxon>
        <taxon>Burkholderiales</taxon>
        <taxon>Oxalobacteraceae</taxon>
        <taxon>Telluria group</taxon>
        <taxon>Pseudoduganella</taxon>
    </lineage>
</organism>
<dbReference type="PRINTS" id="PR00719">
    <property type="entry name" value="LMWPTPASE"/>
</dbReference>
<comment type="caution">
    <text evidence="7">The sequence shown here is derived from an EMBL/GenBank/DDBJ whole genome shotgun (WGS) entry which is preliminary data.</text>
</comment>
<dbReference type="SUPFAM" id="SSF52788">
    <property type="entry name" value="Phosphotyrosine protein phosphatases I"/>
    <property type="match status" value="1"/>
</dbReference>
<evidence type="ECO:0000313" key="8">
    <source>
        <dbReference type="Proteomes" id="UP000431684"/>
    </source>
</evidence>
<dbReference type="Gene3D" id="3.40.50.2300">
    <property type="match status" value="1"/>
</dbReference>
<sequence>MAPLRDRLNARFGTWRGLVRLLLAHAERIAGRLRPFALHDPQAVRRVVFVCLGNICRSAYAEQVARAEGLNTASLGLSTTTGVGSPEPALAAAARQRMPMQAHRARDWKDFTVQPGDLLLVMEVRQAHELARRLGGRSDVQVALLGNWCSPPSPHLHDPFTLSDAYFDTCFTRVRQAVGRLAKDVPNARAATAQKRGQR</sequence>
<keyword evidence="3" id="KW-0378">Hydrolase</keyword>